<dbReference type="RefSeq" id="WP_406823969.1">
    <property type="nucleotide sequence ID" value="NZ_CP157485.1"/>
</dbReference>
<dbReference type="EMBL" id="CP157485">
    <property type="protein sequence ID" value="XBO46420.1"/>
    <property type="molecule type" value="Genomic_DNA"/>
</dbReference>
<name>A0AAU7K1P8_9SPHI</name>
<reference evidence="1" key="1">
    <citation type="submission" date="2024-05" db="EMBL/GenBank/DDBJ databases">
        <authorList>
            <person name="Kim S."/>
            <person name="Heo J."/>
            <person name="Choi H."/>
            <person name="Choi Y."/>
            <person name="Kwon S.-W."/>
            <person name="Kim Y."/>
        </authorList>
    </citation>
    <scope>NUCLEOTIDE SEQUENCE</scope>
    <source>
        <strain evidence="1">KACC 23697</strain>
    </source>
</reference>
<organism evidence="1">
    <name type="scientific">Pedobacter sp. KACC 23697</name>
    <dbReference type="NCBI Taxonomy" id="3149230"/>
    <lineage>
        <taxon>Bacteria</taxon>
        <taxon>Pseudomonadati</taxon>
        <taxon>Bacteroidota</taxon>
        <taxon>Sphingobacteriia</taxon>
        <taxon>Sphingobacteriales</taxon>
        <taxon>Sphingobacteriaceae</taxon>
        <taxon>Pedobacter</taxon>
    </lineage>
</organism>
<evidence type="ECO:0000313" key="1">
    <source>
        <dbReference type="EMBL" id="XBO46420.1"/>
    </source>
</evidence>
<proteinExistence type="predicted"/>
<protein>
    <submittedName>
        <fullName evidence="1">Uncharacterized protein</fullName>
    </submittedName>
</protein>
<gene>
    <name evidence="1" type="ORF">ABEG20_14090</name>
</gene>
<accession>A0AAU7K1P8</accession>
<dbReference type="AlphaFoldDB" id="A0AAU7K1P8"/>
<sequence>MNKTFERLKSFSDATVHLLHHLNFLRERGKVYPMMTKYPKSRSIP</sequence>